<feature type="compositionally biased region" description="Basic and acidic residues" evidence="1">
    <location>
        <begin position="174"/>
        <end position="183"/>
    </location>
</feature>
<feature type="compositionally biased region" description="Pro residues" evidence="1">
    <location>
        <begin position="94"/>
        <end position="108"/>
    </location>
</feature>
<feature type="compositionally biased region" description="Pro residues" evidence="1">
    <location>
        <begin position="69"/>
        <end position="87"/>
    </location>
</feature>
<feature type="region of interest" description="Disordered" evidence="1">
    <location>
        <begin position="31"/>
        <end position="109"/>
    </location>
</feature>
<reference evidence="2 3" key="1">
    <citation type="submission" date="2024-01" db="EMBL/GenBank/DDBJ databases">
        <title>A draft genome for a cacao thread blight-causing isolate of Paramarasmius palmivorus.</title>
        <authorList>
            <person name="Baruah I.K."/>
            <person name="Bukari Y."/>
            <person name="Amoako-Attah I."/>
            <person name="Meinhardt L.W."/>
            <person name="Bailey B.A."/>
            <person name="Cohen S.P."/>
        </authorList>
    </citation>
    <scope>NUCLEOTIDE SEQUENCE [LARGE SCALE GENOMIC DNA]</scope>
    <source>
        <strain evidence="2 3">GH-12</strain>
    </source>
</reference>
<feature type="compositionally biased region" description="Basic residues" evidence="1">
    <location>
        <begin position="164"/>
        <end position="173"/>
    </location>
</feature>
<dbReference type="Proteomes" id="UP001383192">
    <property type="component" value="Unassembled WGS sequence"/>
</dbReference>
<comment type="caution">
    <text evidence="2">The sequence shown here is derived from an EMBL/GenBank/DDBJ whole genome shotgun (WGS) entry which is preliminary data.</text>
</comment>
<name>A0AAW0CC13_9AGAR</name>
<feature type="compositionally biased region" description="Basic residues" evidence="1">
    <location>
        <begin position="33"/>
        <end position="49"/>
    </location>
</feature>
<gene>
    <name evidence="2" type="ORF">VNI00_011540</name>
</gene>
<protein>
    <submittedName>
        <fullName evidence="2">Uncharacterized protein</fullName>
    </submittedName>
</protein>
<feature type="region of interest" description="Disordered" evidence="1">
    <location>
        <begin position="155"/>
        <end position="209"/>
    </location>
</feature>
<dbReference type="AlphaFoldDB" id="A0AAW0CC13"/>
<accession>A0AAW0CC13</accession>
<evidence type="ECO:0000313" key="2">
    <source>
        <dbReference type="EMBL" id="KAK7036607.1"/>
    </source>
</evidence>
<sequence length="209" mass="22962">MHCYAPHMHMHPLYRGQAPHECGMNFREMHGHEMHHHRPPPPLGHHAHIPHGPLGPPPNHFCGAAEGDMPPPPPPPSGPCGRAPPPHFGGEDFMPPPPPPPPHFGHYPPPHHGHGHGFYGRPFPPPMDRFGWCGCPPPPPPPPGPYFHGCEFMGHHPPPPPPRTPHHRHRCPCSRRDTARPESPELEADEAPAPATLEKEGAVQPDAQE</sequence>
<evidence type="ECO:0000313" key="3">
    <source>
        <dbReference type="Proteomes" id="UP001383192"/>
    </source>
</evidence>
<keyword evidence="3" id="KW-1185">Reference proteome</keyword>
<evidence type="ECO:0000256" key="1">
    <source>
        <dbReference type="SAM" id="MobiDB-lite"/>
    </source>
</evidence>
<organism evidence="2 3">
    <name type="scientific">Paramarasmius palmivorus</name>
    <dbReference type="NCBI Taxonomy" id="297713"/>
    <lineage>
        <taxon>Eukaryota</taxon>
        <taxon>Fungi</taxon>
        <taxon>Dikarya</taxon>
        <taxon>Basidiomycota</taxon>
        <taxon>Agaricomycotina</taxon>
        <taxon>Agaricomycetes</taxon>
        <taxon>Agaricomycetidae</taxon>
        <taxon>Agaricales</taxon>
        <taxon>Marasmiineae</taxon>
        <taxon>Marasmiaceae</taxon>
        <taxon>Paramarasmius</taxon>
    </lineage>
</organism>
<dbReference type="EMBL" id="JAYKXP010000050">
    <property type="protein sequence ID" value="KAK7036607.1"/>
    <property type="molecule type" value="Genomic_DNA"/>
</dbReference>
<proteinExistence type="predicted"/>